<dbReference type="Gene3D" id="3.40.50.12780">
    <property type="entry name" value="N-terminal domain of ligase-like"/>
    <property type="match status" value="1"/>
</dbReference>
<dbReference type="RefSeq" id="WP_045535240.1">
    <property type="nucleotide sequence ID" value="NZ_AP014569.1"/>
</dbReference>
<feature type="domain" description="AMP-dependent synthetase/ligase" evidence="1">
    <location>
        <begin position="51"/>
        <end position="438"/>
    </location>
</feature>
<dbReference type="KEGG" id="cbab:SMCB_0807"/>
<dbReference type="PANTHER" id="PTHR24096:SF420">
    <property type="entry name" value="LONG-CHAIN-FATTY-ACID--COA LIGASE-RELATED"/>
    <property type="match status" value="1"/>
</dbReference>
<dbReference type="STRING" id="1458426.SMCB_0807"/>
<accession>A0A060NNU1</accession>
<dbReference type="PANTHER" id="PTHR24096">
    <property type="entry name" value="LONG-CHAIN-FATTY-ACID--COA LIGASE"/>
    <property type="match status" value="1"/>
</dbReference>
<dbReference type="HOGENOM" id="CLU_462235_0_0_4"/>
<evidence type="ECO:0000313" key="2">
    <source>
        <dbReference type="EMBL" id="BAO83035.1"/>
    </source>
</evidence>
<protein>
    <submittedName>
        <fullName evidence="2">Acyl-CoA synthetase (AMP-forming)/AMP-acid ligase II</fullName>
    </submittedName>
</protein>
<dbReference type="InterPro" id="IPR000873">
    <property type="entry name" value="AMP-dep_synth/lig_dom"/>
</dbReference>
<name>A0A060NNU1_9BURK</name>
<proteinExistence type="predicted"/>
<gene>
    <name evidence="2" type="ORF">SMCB_0807</name>
</gene>
<dbReference type="Proteomes" id="UP000066014">
    <property type="component" value="Chromosome"/>
</dbReference>
<keyword evidence="3" id="KW-1185">Reference proteome</keyword>
<keyword evidence="2" id="KW-0436">Ligase</keyword>
<dbReference type="AlphaFoldDB" id="A0A060NNU1"/>
<dbReference type="InterPro" id="IPR042099">
    <property type="entry name" value="ANL_N_sf"/>
</dbReference>
<reference evidence="2 3" key="1">
    <citation type="journal article" date="2014" name="Nat. Commun.">
        <title>Physiological and genomic features of highly alkaliphilic hydrogen-utilizing Betaproteobacteria from a continental serpentinizing site.</title>
        <authorList>
            <person name="Suzuki S."/>
            <person name="Kuenen J.G."/>
            <person name="Schipper K."/>
            <person name="van der Velde S."/>
            <person name="Ishii S."/>
            <person name="Wu A."/>
            <person name="Sorokin D.Y."/>
            <person name="Tenney A."/>
            <person name="Meng X.Y."/>
            <person name="Morrill P.L."/>
            <person name="Kamagata Y."/>
            <person name="Muyzer G."/>
            <person name="Nealson K.H."/>
        </authorList>
    </citation>
    <scope>NUCLEOTIDE SEQUENCE [LARGE SCALE GENOMIC DNA]</scope>
    <source>
        <strain evidence="2 3">B1</strain>
    </source>
</reference>
<evidence type="ECO:0000313" key="3">
    <source>
        <dbReference type="Proteomes" id="UP000066014"/>
    </source>
</evidence>
<dbReference type="Pfam" id="PF00501">
    <property type="entry name" value="AMP-binding"/>
    <property type="match status" value="1"/>
</dbReference>
<evidence type="ECO:0000259" key="1">
    <source>
        <dbReference type="Pfam" id="PF00501"/>
    </source>
</evidence>
<organism evidence="2 3">
    <name type="scientific">Serpentinimonas maccroryi</name>
    <dbReference type="NCBI Taxonomy" id="1458426"/>
    <lineage>
        <taxon>Bacteria</taxon>
        <taxon>Pseudomonadati</taxon>
        <taxon>Pseudomonadota</taxon>
        <taxon>Betaproteobacteria</taxon>
        <taxon>Burkholderiales</taxon>
        <taxon>Comamonadaceae</taxon>
        <taxon>Serpentinimonas</taxon>
    </lineage>
</organism>
<dbReference type="OrthoDB" id="9766486at2"/>
<dbReference type="Pfam" id="PF23562">
    <property type="entry name" value="AMP-binding_C_3"/>
    <property type="match status" value="1"/>
</dbReference>
<dbReference type="SUPFAM" id="SSF56801">
    <property type="entry name" value="Acetyl-CoA synthetase-like"/>
    <property type="match status" value="1"/>
</dbReference>
<dbReference type="GO" id="GO:0016405">
    <property type="term" value="F:CoA-ligase activity"/>
    <property type="evidence" value="ECO:0007669"/>
    <property type="project" value="TreeGrafter"/>
</dbReference>
<sequence>MSTPTSKPRYRAVAFGVSQVRVREGAQGVRYLRSEAELQPYARTMGERLLHWVQTAPDRTLFARRERLPDGALGDWQHLTFAQALAGARRIGQALLQHKLSAQRPVVILSENDLEHALLALACLYVGIPYCSTSPAYSTLSTDFGKLKHVLATLTPGLVFASDGDRYADALRATVPADCPIVLTHPGRFQRADGQWMRFDRLMATEPTAAVDAAYAKVGPDTIAKFLFTSGSTKLPKAVINTQRMWCANQQQMRQFLTPLAMEPLVLVDWLPWNHTFGGNHNFGMVLYNGGTLYIDEGKPVPALMGETLRNLREIAPTVYFNVPTGFEVIAEVMQTDAVLRQNLLSQVRMFFYAAAALSQPIWDALHAVQEREIGERIVMGTGLGMTESGPFALSVNSSDVQAGDLGVPGPGLEIKLIETDGKTEIRYKGPNITPGYWRSPEATAQAFDDEGFFCSGDAVAWIDPANVHKGLRFDGRIAEDFKLSTGTFVSVGPMRAKVIAAGSPYVQDVVLTGLNRGEVGALIFPSPHVRALSALPPHAPWPDVLNHPAVRSHFQQLVDQLAQSATGSATRIARALLLAEPPSIDRGEITDKGSINQRMVLKQREALVEALHADAAPNIIKPKAPK</sequence>
<dbReference type="EMBL" id="AP014569">
    <property type="protein sequence ID" value="BAO83035.1"/>
    <property type="molecule type" value="Genomic_DNA"/>
</dbReference>